<dbReference type="InterPro" id="IPR018095">
    <property type="entry name" value="Thymidylate_kin_CS"/>
</dbReference>
<reference evidence="12" key="1">
    <citation type="submission" date="2020-10" db="EMBL/GenBank/DDBJ databases">
        <authorList>
            <person name="Gilroy R."/>
        </authorList>
    </citation>
    <scope>NUCLEOTIDE SEQUENCE</scope>
    <source>
        <strain evidence="12">1370</strain>
    </source>
</reference>
<comment type="similarity">
    <text evidence="1 10">Belongs to the thymidylate kinase family.</text>
</comment>
<dbReference type="GO" id="GO:0006233">
    <property type="term" value="P:dTDP biosynthetic process"/>
    <property type="evidence" value="ECO:0007669"/>
    <property type="project" value="InterPro"/>
</dbReference>
<dbReference type="NCBIfam" id="TIGR00041">
    <property type="entry name" value="DTMP_kinase"/>
    <property type="match status" value="1"/>
</dbReference>
<dbReference type="InterPro" id="IPR018094">
    <property type="entry name" value="Thymidylate_kinase"/>
</dbReference>
<keyword evidence="5 10" id="KW-0545">Nucleotide biosynthesis</keyword>
<dbReference type="PROSITE" id="PS01331">
    <property type="entry name" value="THYMIDYLATE_KINASE"/>
    <property type="match status" value="1"/>
</dbReference>
<dbReference type="GO" id="GO:0005737">
    <property type="term" value="C:cytoplasm"/>
    <property type="evidence" value="ECO:0007669"/>
    <property type="project" value="TreeGrafter"/>
</dbReference>
<dbReference type="GO" id="GO:0006235">
    <property type="term" value="P:dTTP biosynthetic process"/>
    <property type="evidence" value="ECO:0007669"/>
    <property type="project" value="UniProtKB-UniRule"/>
</dbReference>
<evidence type="ECO:0000256" key="9">
    <source>
        <dbReference type="ARBA" id="ARBA00048743"/>
    </source>
</evidence>
<dbReference type="PANTHER" id="PTHR10344">
    <property type="entry name" value="THYMIDYLATE KINASE"/>
    <property type="match status" value="1"/>
</dbReference>
<dbReference type="GO" id="GO:0004798">
    <property type="term" value="F:dTMP kinase activity"/>
    <property type="evidence" value="ECO:0007669"/>
    <property type="project" value="UniProtKB-UniRule"/>
</dbReference>
<dbReference type="EC" id="2.7.4.9" evidence="2 10"/>
<dbReference type="InterPro" id="IPR027417">
    <property type="entry name" value="P-loop_NTPase"/>
</dbReference>
<dbReference type="PANTHER" id="PTHR10344:SF4">
    <property type="entry name" value="UMP-CMP KINASE 2, MITOCHONDRIAL"/>
    <property type="match status" value="1"/>
</dbReference>
<comment type="caution">
    <text evidence="10">Lacks conserved residue(s) required for the propagation of feature annotation.</text>
</comment>
<evidence type="ECO:0000256" key="6">
    <source>
        <dbReference type="ARBA" id="ARBA00022741"/>
    </source>
</evidence>
<evidence type="ECO:0000256" key="7">
    <source>
        <dbReference type="ARBA" id="ARBA00022777"/>
    </source>
</evidence>
<comment type="caution">
    <text evidence="12">The sequence shown here is derived from an EMBL/GenBank/DDBJ whole genome shotgun (WGS) entry which is preliminary data.</text>
</comment>
<dbReference type="EMBL" id="DVOL01000025">
    <property type="protein sequence ID" value="HIV10436.1"/>
    <property type="molecule type" value="Genomic_DNA"/>
</dbReference>
<keyword evidence="7 10" id="KW-0418">Kinase</keyword>
<comment type="catalytic activity">
    <reaction evidence="9 10">
        <text>dTMP + ATP = dTDP + ADP</text>
        <dbReference type="Rhea" id="RHEA:13517"/>
        <dbReference type="ChEBI" id="CHEBI:30616"/>
        <dbReference type="ChEBI" id="CHEBI:58369"/>
        <dbReference type="ChEBI" id="CHEBI:63528"/>
        <dbReference type="ChEBI" id="CHEBI:456216"/>
        <dbReference type="EC" id="2.7.4.9"/>
    </reaction>
</comment>
<evidence type="ECO:0000256" key="10">
    <source>
        <dbReference type="HAMAP-Rule" id="MF_00165"/>
    </source>
</evidence>
<dbReference type="SUPFAM" id="SSF52540">
    <property type="entry name" value="P-loop containing nucleoside triphosphate hydrolases"/>
    <property type="match status" value="1"/>
</dbReference>
<dbReference type="HAMAP" id="MF_00165">
    <property type="entry name" value="Thymidylate_kinase"/>
    <property type="match status" value="1"/>
</dbReference>
<evidence type="ECO:0000256" key="4">
    <source>
        <dbReference type="ARBA" id="ARBA00022679"/>
    </source>
</evidence>
<proteinExistence type="inferred from homology"/>
<evidence type="ECO:0000256" key="5">
    <source>
        <dbReference type="ARBA" id="ARBA00022727"/>
    </source>
</evidence>
<evidence type="ECO:0000256" key="1">
    <source>
        <dbReference type="ARBA" id="ARBA00009776"/>
    </source>
</evidence>
<dbReference type="GO" id="GO:0006227">
    <property type="term" value="P:dUDP biosynthetic process"/>
    <property type="evidence" value="ECO:0007669"/>
    <property type="project" value="TreeGrafter"/>
</dbReference>
<comment type="function">
    <text evidence="10">Phosphorylation of dTMP to form dTDP in both de novo and salvage pathways of dTTP synthesis.</text>
</comment>
<dbReference type="AlphaFoldDB" id="A0A9D1T3U5"/>
<evidence type="ECO:0000256" key="2">
    <source>
        <dbReference type="ARBA" id="ARBA00012980"/>
    </source>
</evidence>
<protein>
    <recommendedName>
        <fullName evidence="3 10">Thymidylate kinase</fullName>
        <ecNumber evidence="2 10">2.7.4.9</ecNumber>
    </recommendedName>
    <alternativeName>
        <fullName evidence="10">dTMP kinase</fullName>
    </alternativeName>
</protein>
<keyword evidence="4 10" id="KW-0808">Transferase</keyword>
<feature type="domain" description="Thymidylate kinase-like" evidence="11">
    <location>
        <begin position="5"/>
        <end position="193"/>
    </location>
</feature>
<evidence type="ECO:0000259" key="11">
    <source>
        <dbReference type="Pfam" id="PF02223"/>
    </source>
</evidence>
<gene>
    <name evidence="10 12" type="primary">tmk</name>
    <name evidence="12" type="ORF">IAD28_01915</name>
</gene>
<dbReference type="Pfam" id="PF02223">
    <property type="entry name" value="Thymidylate_kin"/>
    <property type="match status" value="1"/>
</dbReference>
<evidence type="ECO:0000256" key="3">
    <source>
        <dbReference type="ARBA" id="ARBA00017144"/>
    </source>
</evidence>
<dbReference type="InterPro" id="IPR039430">
    <property type="entry name" value="Thymidylate_kin-like_dom"/>
</dbReference>
<dbReference type="GO" id="GO:0005524">
    <property type="term" value="F:ATP binding"/>
    <property type="evidence" value="ECO:0007669"/>
    <property type="project" value="UniProtKB-UniRule"/>
</dbReference>
<keyword evidence="8 10" id="KW-0067">ATP-binding</keyword>
<evidence type="ECO:0000313" key="13">
    <source>
        <dbReference type="Proteomes" id="UP000823960"/>
    </source>
</evidence>
<keyword evidence="6 10" id="KW-0547">Nucleotide-binding</keyword>
<sequence>MFIVIEGVDGSGKGTQIRLLEKVLNEMGKKVFITCEPTSGEYGVKIRKILSGEEKSDSCELAALFLADRIYHCQNESSGIKRMLDLGYTVLCDRYYYSSFAYQGLGTSLEWVLGMNLDCPAVLKPDLTVFLDLPAAECDRRIEEGRSSREIFEKLETIKAIRGKYLEVFERIPDHNVKIIDASGSPETVSKRIIEAVKESIPL</sequence>
<name>A0A9D1T3U5_9FIRM</name>
<dbReference type="Gene3D" id="3.40.50.300">
    <property type="entry name" value="P-loop containing nucleotide triphosphate hydrolases"/>
    <property type="match status" value="1"/>
</dbReference>
<dbReference type="Proteomes" id="UP000823960">
    <property type="component" value="Unassembled WGS sequence"/>
</dbReference>
<evidence type="ECO:0000313" key="12">
    <source>
        <dbReference type="EMBL" id="HIV10436.1"/>
    </source>
</evidence>
<reference evidence="12" key="2">
    <citation type="journal article" date="2021" name="PeerJ">
        <title>Extensive microbial diversity within the chicken gut microbiome revealed by metagenomics and culture.</title>
        <authorList>
            <person name="Gilroy R."/>
            <person name="Ravi A."/>
            <person name="Getino M."/>
            <person name="Pursley I."/>
            <person name="Horton D.L."/>
            <person name="Alikhan N.F."/>
            <person name="Baker D."/>
            <person name="Gharbi K."/>
            <person name="Hall N."/>
            <person name="Watson M."/>
            <person name="Adriaenssens E.M."/>
            <person name="Foster-Nyarko E."/>
            <person name="Jarju S."/>
            <person name="Secka A."/>
            <person name="Antonio M."/>
            <person name="Oren A."/>
            <person name="Chaudhuri R.R."/>
            <person name="La Ragione R."/>
            <person name="Hildebrand F."/>
            <person name="Pallen M.J."/>
        </authorList>
    </citation>
    <scope>NUCLEOTIDE SEQUENCE</scope>
    <source>
        <strain evidence="12">1370</strain>
    </source>
</reference>
<organism evidence="12 13">
    <name type="scientific">Candidatus Faeciplasma avium</name>
    <dbReference type="NCBI Taxonomy" id="2840798"/>
    <lineage>
        <taxon>Bacteria</taxon>
        <taxon>Bacillati</taxon>
        <taxon>Bacillota</taxon>
        <taxon>Clostridia</taxon>
        <taxon>Eubacteriales</taxon>
        <taxon>Oscillospiraceae</taxon>
        <taxon>Oscillospiraceae incertae sedis</taxon>
        <taxon>Candidatus Faeciplasma</taxon>
    </lineage>
</organism>
<accession>A0A9D1T3U5</accession>
<dbReference type="CDD" id="cd01672">
    <property type="entry name" value="TMPK"/>
    <property type="match status" value="1"/>
</dbReference>
<evidence type="ECO:0000256" key="8">
    <source>
        <dbReference type="ARBA" id="ARBA00022840"/>
    </source>
</evidence>